<dbReference type="AlphaFoldDB" id="A0A399J2D9"/>
<feature type="region of interest" description="Disordered" evidence="1">
    <location>
        <begin position="73"/>
        <end position="112"/>
    </location>
</feature>
<proteinExistence type="predicted"/>
<dbReference type="RefSeq" id="WP_119398347.1">
    <property type="nucleotide sequence ID" value="NZ_QWJJ01000005.1"/>
</dbReference>
<keyword evidence="2" id="KW-0472">Membrane</keyword>
<reference evidence="3 4" key="1">
    <citation type="submission" date="2018-08" db="EMBL/GenBank/DDBJ databases">
        <title>Pseudooceanicola sediminis CY03 in the family Rhodobacteracea.</title>
        <authorList>
            <person name="Zhang Y.-J."/>
        </authorList>
    </citation>
    <scope>NUCLEOTIDE SEQUENCE [LARGE SCALE GENOMIC DNA]</scope>
    <source>
        <strain evidence="3 4">CY03</strain>
    </source>
</reference>
<gene>
    <name evidence="3" type="ORF">DL237_07035</name>
</gene>
<accession>A0A399J2D9</accession>
<name>A0A399J2D9_9RHOB</name>
<evidence type="ECO:0000256" key="2">
    <source>
        <dbReference type="SAM" id="Phobius"/>
    </source>
</evidence>
<keyword evidence="2" id="KW-0812">Transmembrane</keyword>
<dbReference type="Proteomes" id="UP000265848">
    <property type="component" value="Unassembled WGS sequence"/>
</dbReference>
<keyword evidence="2" id="KW-1133">Transmembrane helix</keyword>
<sequence>MRGKWHSADLNAILRHFLACMRLVFLLTWYLKVVGGMKSNLWMIDVLKDLQMAAQDRGLVAFAEQLQRARRVAHVEMSGQPDSTAASGHPPVARPTTVQDNTDDEPAPCKKL</sequence>
<organism evidence="3 4">
    <name type="scientific">Pseudooceanicola sediminis</name>
    <dbReference type="NCBI Taxonomy" id="2211117"/>
    <lineage>
        <taxon>Bacteria</taxon>
        <taxon>Pseudomonadati</taxon>
        <taxon>Pseudomonadota</taxon>
        <taxon>Alphaproteobacteria</taxon>
        <taxon>Rhodobacterales</taxon>
        <taxon>Paracoccaceae</taxon>
        <taxon>Pseudooceanicola</taxon>
    </lineage>
</organism>
<keyword evidence="4" id="KW-1185">Reference proteome</keyword>
<evidence type="ECO:0000313" key="3">
    <source>
        <dbReference type="EMBL" id="RII39391.1"/>
    </source>
</evidence>
<evidence type="ECO:0000256" key="1">
    <source>
        <dbReference type="SAM" id="MobiDB-lite"/>
    </source>
</evidence>
<dbReference type="EMBL" id="QWJJ01000005">
    <property type="protein sequence ID" value="RII39391.1"/>
    <property type="molecule type" value="Genomic_DNA"/>
</dbReference>
<evidence type="ECO:0000313" key="4">
    <source>
        <dbReference type="Proteomes" id="UP000265848"/>
    </source>
</evidence>
<feature type="transmembrane region" description="Helical" evidence="2">
    <location>
        <begin position="12"/>
        <end position="31"/>
    </location>
</feature>
<comment type="caution">
    <text evidence="3">The sequence shown here is derived from an EMBL/GenBank/DDBJ whole genome shotgun (WGS) entry which is preliminary data.</text>
</comment>
<dbReference type="OrthoDB" id="7659348at2"/>
<protein>
    <submittedName>
        <fullName evidence="3">Uncharacterized protein</fullName>
    </submittedName>
</protein>